<dbReference type="SUPFAM" id="SSF46785">
    <property type="entry name" value="Winged helix' DNA-binding domain"/>
    <property type="match status" value="1"/>
</dbReference>
<keyword evidence="2" id="KW-0238">DNA-binding</keyword>
<evidence type="ECO:0000256" key="1">
    <source>
        <dbReference type="ARBA" id="ARBA00023015"/>
    </source>
</evidence>
<sequence length="245" mass="26270">MSTQLNGSLLKGFEILRLFSPERPEITANIVQSELGLNGATAHRFLATLEETGAIVPVRRGRYRLGYALSDLGRLASETNPVLPTMRPLMEALTASLSESVMLCRLGRTGPTCLIVVEADRPITVGIKVGTSLDLLASAQGRIWLADLERSQRQTVVANSMASGGSDTLEALHDTLAAIRDDGIAVNRGDVEPDIAAVAVPVRTRTGRLAYTLSVFGPLSRFSDTFVTRAATELKDTAARIGRLL</sequence>
<feature type="domain" description="IclR-ED" evidence="5">
    <location>
        <begin position="68"/>
        <end position="245"/>
    </location>
</feature>
<dbReference type="AlphaFoldDB" id="X7ED31"/>
<accession>X7ED31</accession>
<dbReference type="SMART" id="SM00346">
    <property type="entry name" value="HTH_ICLR"/>
    <property type="match status" value="1"/>
</dbReference>
<dbReference type="STRING" id="1449350.OCH239_14750"/>
<evidence type="ECO:0000259" key="4">
    <source>
        <dbReference type="PROSITE" id="PS51077"/>
    </source>
</evidence>
<dbReference type="PANTHER" id="PTHR30136">
    <property type="entry name" value="HELIX-TURN-HELIX TRANSCRIPTIONAL REGULATOR, ICLR FAMILY"/>
    <property type="match status" value="1"/>
</dbReference>
<dbReference type="InterPro" id="IPR036388">
    <property type="entry name" value="WH-like_DNA-bd_sf"/>
</dbReference>
<dbReference type="PANTHER" id="PTHR30136:SF35">
    <property type="entry name" value="HTH-TYPE TRANSCRIPTIONAL REGULATOR RV1719"/>
    <property type="match status" value="1"/>
</dbReference>
<dbReference type="Pfam" id="PF01614">
    <property type="entry name" value="IclR_C"/>
    <property type="match status" value="1"/>
</dbReference>
<proteinExistence type="predicted"/>
<dbReference type="PROSITE" id="PS51078">
    <property type="entry name" value="ICLR_ED"/>
    <property type="match status" value="1"/>
</dbReference>
<dbReference type="Proteomes" id="UP000022447">
    <property type="component" value="Unassembled WGS sequence"/>
</dbReference>
<evidence type="ECO:0000256" key="2">
    <source>
        <dbReference type="ARBA" id="ARBA00023125"/>
    </source>
</evidence>
<keyword evidence="3" id="KW-0804">Transcription</keyword>
<evidence type="ECO:0000256" key="3">
    <source>
        <dbReference type="ARBA" id="ARBA00023163"/>
    </source>
</evidence>
<dbReference type="RefSeq" id="WP_037266119.1">
    <property type="nucleotide sequence ID" value="NZ_JALZ01000040.1"/>
</dbReference>
<evidence type="ECO:0000313" key="7">
    <source>
        <dbReference type="Proteomes" id="UP000022447"/>
    </source>
</evidence>
<dbReference type="Pfam" id="PF09339">
    <property type="entry name" value="HTH_IclR"/>
    <property type="match status" value="1"/>
</dbReference>
<feature type="domain" description="HTH iclR-type" evidence="4">
    <location>
        <begin position="6"/>
        <end position="67"/>
    </location>
</feature>
<evidence type="ECO:0000259" key="5">
    <source>
        <dbReference type="PROSITE" id="PS51078"/>
    </source>
</evidence>
<dbReference type="InterPro" id="IPR014757">
    <property type="entry name" value="Tscrpt_reg_IclR_C"/>
</dbReference>
<dbReference type="Gene3D" id="1.10.10.10">
    <property type="entry name" value="Winged helix-like DNA-binding domain superfamily/Winged helix DNA-binding domain"/>
    <property type="match status" value="1"/>
</dbReference>
<name>X7ED31_9RHOB</name>
<dbReference type="SUPFAM" id="SSF55781">
    <property type="entry name" value="GAF domain-like"/>
    <property type="match status" value="1"/>
</dbReference>
<dbReference type="Gene3D" id="3.30.450.40">
    <property type="match status" value="1"/>
</dbReference>
<dbReference type="GO" id="GO:0003700">
    <property type="term" value="F:DNA-binding transcription factor activity"/>
    <property type="evidence" value="ECO:0007669"/>
    <property type="project" value="TreeGrafter"/>
</dbReference>
<gene>
    <name evidence="6" type="ORF">OCH239_14750</name>
</gene>
<reference evidence="6 7" key="1">
    <citation type="submission" date="2014-01" db="EMBL/GenBank/DDBJ databases">
        <title>Roseivivax halodurans JCM 10272 Genome Sequencing.</title>
        <authorList>
            <person name="Lai Q."/>
            <person name="Li G."/>
            <person name="Shao Z."/>
        </authorList>
    </citation>
    <scope>NUCLEOTIDE SEQUENCE [LARGE SCALE GENOMIC DNA]</scope>
    <source>
        <strain evidence="6 7">JCM 10272</strain>
    </source>
</reference>
<protein>
    <recommendedName>
        <fullName evidence="8">IclR family transcriptional regulator</fullName>
    </recommendedName>
</protein>
<comment type="caution">
    <text evidence="6">The sequence shown here is derived from an EMBL/GenBank/DDBJ whole genome shotgun (WGS) entry which is preliminary data.</text>
</comment>
<dbReference type="eggNOG" id="COG1414">
    <property type="taxonomic scope" value="Bacteria"/>
</dbReference>
<keyword evidence="1" id="KW-0805">Transcription regulation</keyword>
<dbReference type="InterPro" id="IPR050707">
    <property type="entry name" value="HTH_MetabolicPath_Reg"/>
</dbReference>
<evidence type="ECO:0000313" key="6">
    <source>
        <dbReference type="EMBL" id="ETX13023.1"/>
    </source>
</evidence>
<dbReference type="EMBL" id="JALZ01000040">
    <property type="protein sequence ID" value="ETX13023.1"/>
    <property type="molecule type" value="Genomic_DNA"/>
</dbReference>
<organism evidence="6 7">
    <name type="scientific">Roseivivax halodurans JCM 10272</name>
    <dbReference type="NCBI Taxonomy" id="1449350"/>
    <lineage>
        <taxon>Bacteria</taxon>
        <taxon>Pseudomonadati</taxon>
        <taxon>Pseudomonadota</taxon>
        <taxon>Alphaproteobacteria</taxon>
        <taxon>Rhodobacterales</taxon>
        <taxon>Roseobacteraceae</taxon>
        <taxon>Roseivivax</taxon>
    </lineage>
</organism>
<dbReference type="GO" id="GO:0045892">
    <property type="term" value="P:negative regulation of DNA-templated transcription"/>
    <property type="evidence" value="ECO:0007669"/>
    <property type="project" value="TreeGrafter"/>
</dbReference>
<dbReference type="GO" id="GO:0003677">
    <property type="term" value="F:DNA binding"/>
    <property type="evidence" value="ECO:0007669"/>
    <property type="project" value="UniProtKB-KW"/>
</dbReference>
<keyword evidence="7" id="KW-1185">Reference proteome</keyword>
<dbReference type="PROSITE" id="PS51077">
    <property type="entry name" value="HTH_ICLR"/>
    <property type="match status" value="1"/>
</dbReference>
<dbReference type="InterPro" id="IPR036390">
    <property type="entry name" value="WH_DNA-bd_sf"/>
</dbReference>
<dbReference type="OrthoDB" id="6057486at2"/>
<dbReference type="InterPro" id="IPR005471">
    <property type="entry name" value="Tscrpt_reg_IclR_N"/>
</dbReference>
<dbReference type="InterPro" id="IPR029016">
    <property type="entry name" value="GAF-like_dom_sf"/>
</dbReference>
<evidence type="ECO:0008006" key="8">
    <source>
        <dbReference type="Google" id="ProtNLM"/>
    </source>
</evidence>